<dbReference type="InterPro" id="IPR018391">
    <property type="entry name" value="PQQ_b-propeller_rpt"/>
</dbReference>
<proteinExistence type="predicted"/>
<feature type="chain" id="PRO_5039301718" description="PQQ-binding-like beta-propeller repeat protein" evidence="1">
    <location>
        <begin position="26"/>
        <end position="401"/>
    </location>
</feature>
<dbReference type="Gene3D" id="2.130.10.10">
    <property type="entry name" value="YVTN repeat-like/Quinoprotein amine dehydrogenase"/>
    <property type="match status" value="1"/>
</dbReference>
<reference evidence="2 3" key="1">
    <citation type="submission" date="2019-08" db="EMBL/GenBank/DDBJ databases">
        <title>Genome sequencing of Paenibacillus faecis DSM 23593(T).</title>
        <authorList>
            <person name="Kook J.-K."/>
            <person name="Park S.-N."/>
            <person name="Lim Y.K."/>
        </authorList>
    </citation>
    <scope>NUCLEOTIDE SEQUENCE [LARGE SCALE GENOMIC DNA]</scope>
    <source>
        <strain evidence="2 3">DSM 23593</strain>
    </source>
</reference>
<dbReference type="OrthoDB" id="2654242at2"/>
<organism evidence="2 3">
    <name type="scientific">Paenibacillus faecis</name>
    <dbReference type="NCBI Taxonomy" id="862114"/>
    <lineage>
        <taxon>Bacteria</taxon>
        <taxon>Bacillati</taxon>
        <taxon>Bacillota</taxon>
        <taxon>Bacilli</taxon>
        <taxon>Bacillales</taxon>
        <taxon>Paenibacillaceae</taxon>
        <taxon>Paenibacillus</taxon>
    </lineage>
</organism>
<name>A0A5D0CQC3_9BACL</name>
<dbReference type="SUPFAM" id="SSF50998">
    <property type="entry name" value="Quinoprotein alcohol dehydrogenase-like"/>
    <property type="match status" value="1"/>
</dbReference>
<gene>
    <name evidence="2" type="ORF">FRY98_15675</name>
</gene>
<feature type="signal peptide" evidence="1">
    <location>
        <begin position="1"/>
        <end position="25"/>
    </location>
</feature>
<dbReference type="InterPro" id="IPR015943">
    <property type="entry name" value="WD40/YVTN_repeat-like_dom_sf"/>
</dbReference>
<evidence type="ECO:0000313" key="2">
    <source>
        <dbReference type="EMBL" id="TYA12156.1"/>
    </source>
</evidence>
<dbReference type="EMBL" id="VSDO01000003">
    <property type="protein sequence ID" value="TYA12156.1"/>
    <property type="molecule type" value="Genomic_DNA"/>
</dbReference>
<keyword evidence="1" id="KW-0732">Signal</keyword>
<dbReference type="Gene3D" id="2.40.10.480">
    <property type="match status" value="1"/>
</dbReference>
<sequence>MKTKKLLKGCLAAMLLTGSIGLAGIAEPVGAEANAAGVVNKLPDPQWSQPDVVGDLGSLEEGPFEIPKLNTVYLHTKEERPTQTKIWVVDTLKAFDTETGKLKWSTNFADPGTSLVREAQPYLVSPDGTVYVTFTDNLSPTGTQVYAVGPDGKRKWTLNFSSKDGYLFRLATGNLVFVSRGKMDALGNYTGGSLTLIGKNGARLKSLAYKGTVTVKGSRVLIQTNYGGGKGSRIEALDASLKRVFAHQLPAQSYAEVDYNEVLADGTVLVRANLPKTGNRLFGFDPTGKLLWGRDIAGNAVVASLGSGYGVYANGKLSLFNAKGLVKSAAIQDKTDFFIALNLLQDGSVELNFPGSGRYVLDPVTLQAKYTIRLPEDAGFTYSGNGVGYVVTEKGFSRYKL</sequence>
<dbReference type="SMART" id="SM00564">
    <property type="entry name" value="PQQ"/>
    <property type="match status" value="3"/>
</dbReference>
<comment type="caution">
    <text evidence="2">The sequence shown here is derived from an EMBL/GenBank/DDBJ whole genome shotgun (WGS) entry which is preliminary data.</text>
</comment>
<evidence type="ECO:0000256" key="1">
    <source>
        <dbReference type="SAM" id="SignalP"/>
    </source>
</evidence>
<dbReference type="InterPro" id="IPR011047">
    <property type="entry name" value="Quinoprotein_ADH-like_sf"/>
</dbReference>
<dbReference type="RefSeq" id="WP_148453600.1">
    <property type="nucleotide sequence ID" value="NZ_VSDO01000003.1"/>
</dbReference>
<dbReference type="AlphaFoldDB" id="A0A5D0CQC3"/>
<evidence type="ECO:0000313" key="3">
    <source>
        <dbReference type="Proteomes" id="UP000325218"/>
    </source>
</evidence>
<accession>A0A5D0CQC3</accession>
<keyword evidence="3" id="KW-1185">Reference proteome</keyword>
<protein>
    <recommendedName>
        <fullName evidence="4">PQQ-binding-like beta-propeller repeat protein</fullName>
    </recommendedName>
</protein>
<evidence type="ECO:0008006" key="4">
    <source>
        <dbReference type="Google" id="ProtNLM"/>
    </source>
</evidence>
<dbReference type="Proteomes" id="UP000325218">
    <property type="component" value="Unassembled WGS sequence"/>
</dbReference>